<accession>K0SGJ6</accession>
<feature type="compositionally biased region" description="Basic and acidic residues" evidence="1">
    <location>
        <begin position="70"/>
        <end position="82"/>
    </location>
</feature>
<dbReference type="Proteomes" id="UP000266841">
    <property type="component" value="Unassembled WGS sequence"/>
</dbReference>
<evidence type="ECO:0000313" key="2">
    <source>
        <dbReference type="EMBL" id="EJK65248.1"/>
    </source>
</evidence>
<evidence type="ECO:0000313" key="3">
    <source>
        <dbReference type="Proteomes" id="UP000266841"/>
    </source>
</evidence>
<reference evidence="2 3" key="1">
    <citation type="journal article" date="2012" name="Genome Biol.">
        <title>Genome and low-iron response of an oceanic diatom adapted to chronic iron limitation.</title>
        <authorList>
            <person name="Lommer M."/>
            <person name="Specht M."/>
            <person name="Roy A.S."/>
            <person name="Kraemer L."/>
            <person name="Andreson R."/>
            <person name="Gutowska M.A."/>
            <person name="Wolf J."/>
            <person name="Bergner S.V."/>
            <person name="Schilhabel M.B."/>
            <person name="Klostermeier U.C."/>
            <person name="Beiko R.G."/>
            <person name="Rosenstiel P."/>
            <person name="Hippler M."/>
            <person name="Laroche J."/>
        </authorList>
    </citation>
    <scope>NUCLEOTIDE SEQUENCE [LARGE SCALE GENOMIC DNA]</scope>
    <source>
        <strain evidence="2 3">CCMP1005</strain>
    </source>
</reference>
<organism evidence="2 3">
    <name type="scientific">Thalassiosira oceanica</name>
    <name type="common">Marine diatom</name>
    <dbReference type="NCBI Taxonomy" id="159749"/>
    <lineage>
        <taxon>Eukaryota</taxon>
        <taxon>Sar</taxon>
        <taxon>Stramenopiles</taxon>
        <taxon>Ochrophyta</taxon>
        <taxon>Bacillariophyta</taxon>
        <taxon>Coscinodiscophyceae</taxon>
        <taxon>Thalassiosirophycidae</taxon>
        <taxon>Thalassiosirales</taxon>
        <taxon>Thalassiosiraceae</taxon>
        <taxon>Thalassiosira</taxon>
    </lineage>
</organism>
<feature type="non-terminal residue" evidence="2">
    <location>
        <position position="113"/>
    </location>
</feature>
<protein>
    <submittedName>
        <fullName evidence="2">Uncharacterized protein</fullName>
    </submittedName>
</protein>
<proteinExistence type="predicted"/>
<feature type="region of interest" description="Disordered" evidence="1">
    <location>
        <begin position="46"/>
        <end position="82"/>
    </location>
</feature>
<name>K0SGJ6_THAOC</name>
<evidence type="ECO:0000256" key="1">
    <source>
        <dbReference type="SAM" id="MobiDB-lite"/>
    </source>
</evidence>
<dbReference type="AlphaFoldDB" id="K0SGJ6"/>
<comment type="caution">
    <text evidence="2">The sequence shown here is derived from an EMBL/GenBank/DDBJ whole genome shotgun (WGS) entry which is preliminary data.</text>
</comment>
<sequence length="113" mass="12603">MQSICTGYLHPLPLCPAPAWQDRIALLTRGGAALCMVTRHLRPLCPRKRERMPMPSGMSRTINRRAGQRNAKDGPKTSYNDDAHECLNPTRPARVTVAPLAWPPAPPLENRIE</sequence>
<gene>
    <name evidence="2" type="ORF">THAOC_13915</name>
</gene>
<keyword evidence="3" id="KW-1185">Reference proteome</keyword>
<dbReference type="EMBL" id="AGNL01016120">
    <property type="protein sequence ID" value="EJK65248.1"/>
    <property type="molecule type" value="Genomic_DNA"/>
</dbReference>